<evidence type="ECO:0000256" key="1">
    <source>
        <dbReference type="SAM" id="Coils"/>
    </source>
</evidence>
<reference evidence="3" key="1">
    <citation type="submission" date="2023-10" db="EMBL/GenBank/DDBJ databases">
        <title>Chromosome-level genome of the transformable northern wattle, Acacia crassicarpa.</title>
        <authorList>
            <person name="Massaro I."/>
            <person name="Sinha N.R."/>
            <person name="Poethig S."/>
            <person name="Leichty A.R."/>
        </authorList>
    </citation>
    <scope>NUCLEOTIDE SEQUENCE</scope>
    <source>
        <strain evidence="3">Acra3RX</strain>
        <tissue evidence="3">Leaf</tissue>
    </source>
</reference>
<name>A0AAE1JLR0_9FABA</name>
<dbReference type="AlphaFoldDB" id="A0AAE1JLR0"/>
<keyword evidence="1" id="KW-0175">Coiled coil</keyword>
<proteinExistence type="predicted"/>
<dbReference type="PROSITE" id="PS51297">
    <property type="entry name" value="K_BOX"/>
    <property type="match status" value="1"/>
</dbReference>
<feature type="coiled-coil region" evidence="1">
    <location>
        <begin position="32"/>
        <end position="115"/>
    </location>
</feature>
<dbReference type="Pfam" id="PF01486">
    <property type="entry name" value="K-box"/>
    <property type="match status" value="1"/>
</dbReference>
<sequence>MDSILERYERCSQSEQLAGTNNDSQGNLSLELFKLTTRAEVLQKNIRNYEGEDLDPLSLKELQSLEHQLDTAIKRIRTKKNQIMMETVSGEQKKEKALKDENNMLAKKLKEKEKEKSLINGVGPRRRQETLAQYPFNFNVSPSQRLPPPTLTLGGTCGEGGGLSAEDYEEAEAGPSNTIMPPWMMFHTTT</sequence>
<accession>A0AAE1JLR0</accession>
<dbReference type="Proteomes" id="UP001293593">
    <property type="component" value="Unassembled WGS sequence"/>
</dbReference>
<dbReference type="EMBL" id="JAWXYG010000005">
    <property type="protein sequence ID" value="KAK4271893.1"/>
    <property type="molecule type" value="Genomic_DNA"/>
</dbReference>
<keyword evidence="4" id="KW-1185">Reference proteome</keyword>
<evidence type="ECO:0000259" key="2">
    <source>
        <dbReference type="PROSITE" id="PS51297"/>
    </source>
</evidence>
<protein>
    <recommendedName>
        <fullName evidence="2">K-box domain-containing protein</fullName>
    </recommendedName>
</protein>
<dbReference type="GO" id="GO:0003700">
    <property type="term" value="F:DNA-binding transcription factor activity"/>
    <property type="evidence" value="ECO:0007669"/>
    <property type="project" value="InterPro"/>
</dbReference>
<evidence type="ECO:0000313" key="4">
    <source>
        <dbReference type="Proteomes" id="UP001293593"/>
    </source>
</evidence>
<dbReference type="GO" id="GO:0005634">
    <property type="term" value="C:nucleus"/>
    <property type="evidence" value="ECO:0007669"/>
    <property type="project" value="InterPro"/>
</dbReference>
<organism evidence="3 4">
    <name type="scientific">Acacia crassicarpa</name>
    <name type="common">northern wattle</name>
    <dbReference type="NCBI Taxonomy" id="499986"/>
    <lineage>
        <taxon>Eukaryota</taxon>
        <taxon>Viridiplantae</taxon>
        <taxon>Streptophyta</taxon>
        <taxon>Embryophyta</taxon>
        <taxon>Tracheophyta</taxon>
        <taxon>Spermatophyta</taxon>
        <taxon>Magnoliopsida</taxon>
        <taxon>eudicotyledons</taxon>
        <taxon>Gunneridae</taxon>
        <taxon>Pentapetalae</taxon>
        <taxon>rosids</taxon>
        <taxon>fabids</taxon>
        <taxon>Fabales</taxon>
        <taxon>Fabaceae</taxon>
        <taxon>Caesalpinioideae</taxon>
        <taxon>mimosoid clade</taxon>
        <taxon>Acacieae</taxon>
        <taxon>Acacia</taxon>
    </lineage>
</organism>
<feature type="domain" description="K-box" evidence="2">
    <location>
        <begin position="25"/>
        <end position="115"/>
    </location>
</feature>
<evidence type="ECO:0000313" key="3">
    <source>
        <dbReference type="EMBL" id="KAK4271893.1"/>
    </source>
</evidence>
<gene>
    <name evidence="3" type="ORF">QN277_020519</name>
</gene>
<comment type="caution">
    <text evidence="3">The sequence shown here is derived from an EMBL/GenBank/DDBJ whole genome shotgun (WGS) entry which is preliminary data.</text>
</comment>
<dbReference type="InterPro" id="IPR002487">
    <property type="entry name" value="TF_Kbox"/>
</dbReference>